<name>A0A7S7AIM1_9GAMM</name>
<dbReference type="Proteomes" id="UP000593966">
    <property type="component" value="Chromosome"/>
</dbReference>
<accession>A0A7S7AIM1</accession>
<gene>
    <name evidence="1" type="ORF">G0028_13855</name>
</gene>
<organism evidence="1 2">
    <name type="scientific">Acinetobacter piscicola</name>
    <dbReference type="NCBI Taxonomy" id="2006115"/>
    <lineage>
        <taxon>Bacteria</taxon>
        <taxon>Pseudomonadati</taxon>
        <taxon>Pseudomonadota</taxon>
        <taxon>Gammaproteobacteria</taxon>
        <taxon>Moraxellales</taxon>
        <taxon>Moraxellaceae</taxon>
        <taxon>Acinetobacter</taxon>
    </lineage>
</organism>
<protein>
    <submittedName>
        <fullName evidence="1">Uncharacterized protein</fullName>
    </submittedName>
</protein>
<proteinExistence type="predicted"/>
<evidence type="ECO:0000313" key="1">
    <source>
        <dbReference type="EMBL" id="QOW46891.1"/>
    </source>
</evidence>
<evidence type="ECO:0000313" key="2">
    <source>
        <dbReference type="Proteomes" id="UP000593966"/>
    </source>
</evidence>
<dbReference type="RefSeq" id="WP_180045698.1">
    <property type="nucleotide sequence ID" value="NZ_CP048659.1"/>
</dbReference>
<sequence>MSPVLDELAEKLTEQKIQVLSQYCYGCESSYEEFLAYDLYDAKSKLIKNMD</sequence>
<keyword evidence="2" id="KW-1185">Reference proteome</keyword>
<reference evidence="1 2" key="1">
    <citation type="submission" date="2020-02" db="EMBL/GenBank/DDBJ databases">
        <title>Tigecycline-resistant Acinetobacter species from pigs and migratory birds.</title>
        <authorList>
            <person name="Chen C."/>
            <person name="Sun J."/>
            <person name="Liao X.-P."/>
            <person name="Liu Y.-H."/>
        </authorList>
    </citation>
    <scope>NUCLEOTIDE SEQUENCE [LARGE SCALE GENOMIC DNA]</scope>
    <source>
        <strain evidence="1 2">YH12207_T</strain>
    </source>
</reference>
<dbReference type="AlphaFoldDB" id="A0A7S7AIM1"/>
<dbReference type="EMBL" id="CP048659">
    <property type="protein sequence ID" value="QOW46891.1"/>
    <property type="molecule type" value="Genomic_DNA"/>
</dbReference>